<comment type="caution">
    <text evidence="1">The sequence shown here is derived from an EMBL/GenBank/DDBJ whole genome shotgun (WGS) entry which is preliminary data.</text>
</comment>
<reference evidence="1 2" key="1">
    <citation type="journal article" date="2019" name="Sci. Rep.">
        <title>Orb-weaving spider Araneus ventricosus genome elucidates the spidroin gene catalogue.</title>
        <authorList>
            <person name="Kono N."/>
            <person name="Nakamura H."/>
            <person name="Ohtoshi R."/>
            <person name="Moran D.A.P."/>
            <person name="Shinohara A."/>
            <person name="Yoshida Y."/>
            <person name="Fujiwara M."/>
            <person name="Mori M."/>
            <person name="Tomita M."/>
            <person name="Arakawa K."/>
        </authorList>
    </citation>
    <scope>NUCLEOTIDE SEQUENCE [LARGE SCALE GENOMIC DNA]</scope>
</reference>
<sequence length="120" mass="14148">MAKIRGMLLTSKKKYKASEDSRMFSKESPQIFSLSDNNNNPRSSLAPLSQGCKSPANFIIRQEFLAKRRPNKEKQFTRFLAVEMKIPQQIQETTREKDCPKVWRQLENERNNLTRNRLFL</sequence>
<keyword evidence="2" id="KW-1185">Reference proteome</keyword>
<accession>A0A4Y2LPL9</accession>
<evidence type="ECO:0000313" key="1">
    <source>
        <dbReference type="EMBL" id="GBN15506.1"/>
    </source>
</evidence>
<organism evidence="1 2">
    <name type="scientific">Araneus ventricosus</name>
    <name type="common">Orbweaver spider</name>
    <name type="synonym">Epeira ventricosa</name>
    <dbReference type="NCBI Taxonomy" id="182803"/>
    <lineage>
        <taxon>Eukaryota</taxon>
        <taxon>Metazoa</taxon>
        <taxon>Ecdysozoa</taxon>
        <taxon>Arthropoda</taxon>
        <taxon>Chelicerata</taxon>
        <taxon>Arachnida</taxon>
        <taxon>Araneae</taxon>
        <taxon>Araneomorphae</taxon>
        <taxon>Entelegynae</taxon>
        <taxon>Araneoidea</taxon>
        <taxon>Araneidae</taxon>
        <taxon>Araneus</taxon>
    </lineage>
</organism>
<name>A0A4Y2LPL9_ARAVE</name>
<protein>
    <submittedName>
        <fullName evidence="1">Uncharacterized protein</fullName>
    </submittedName>
</protein>
<dbReference type="EMBL" id="BGPR01006033">
    <property type="protein sequence ID" value="GBN15506.1"/>
    <property type="molecule type" value="Genomic_DNA"/>
</dbReference>
<proteinExistence type="predicted"/>
<gene>
    <name evidence="1" type="ORF">AVEN_207673_1</name>
</gene>
<dbReference type="Proteomes" id="UP000499080">
    <property type="component" value="Unassembled WGS sequence"/>
</dbReference>
<dbReference type="AlphaFoldDB" id="A0A4Y2LPL9"/>
<evidence type="ECO:0000313" key="2">
    <source>
        <dbReference type="Proteomes" id="UP000499080"/>
    </source>
</evidence>